<dbReference type="PANTHER" id="PTHR43877:SF6">
    <property type="entry name" value="GCN5-RELATED N-ACETYLTRANSFERASE"/>
    <property type="match status" value="1"/>
</dbReference>
<protein>
    <submittedName>
        <fullName evidence="4">N-acetyltransferase</fullName>
    </submittedName>
</protein>
<keyword evidence="2" id="KW-0012">Acyltransferase</keyword>
<dbReference type="InterPro" id="IPR050832">
    <property type="entry name" value="Bact_Acetyltransf"/>
</dbReference>
<evidence type="ECO:0000256" key="2">
    <source>
        <dbReference type="ARBA" id="ARBA00023315"/>
    </source>
</evidence>
<comment type="caution">
    <text evidence="4">The sequence shown here is derived from an EMBL/GenBank/DDBJ whole genome shotgun (WGS) entry which is preliminary data.</text>
</comment>
<dbReference type="RefSeq" id="WP_189007036.1">
    <property type="nucleotide sequence ID" value="NZ_BMPP01000006.1"/>
</dbReference>
<dbReference type="Proteomes" id="UP000647587">
    <property type="component" value="Unassembled WGS sequence"/>
</dbReference>
<dbReference type="PROSITE" id="PS51186">
    <property type="entry name" value="GNAT"/>
    <property type="match status" value="2"/>
</dbReference>
<gene>
    <name evidence="4" type="ORF">GCM10008955_18180</name>
</gene>
<keyword evidence="1" id="KW-0808">Transferase</keyword>
<feature type="domain" description="N-acetyltransferase" evidence="3">
    <location>
        <begin position="175"/>
        <end position="334"/>
    </location>
</feature>
<keyword evidence="5" id="KW-1185">Reference proteome</keyword>
<sequence>MTVSALPFVLREVRAPEDFSAIAEVRTASSPDWPVSAEQIERERANRDPKLYFTELVAEQQGRIVGVGGVGHDDFSFEEWRYWGRLGVHPDARGQGIGGALYTELLRRVRERGAREARTMLSDQPHDAPGRAFLERRGFRVAWERFESSLHTAEVELDAFDGLLDRVNADGVRLISIADLADDPQRDQRLYELDWQLFQDVPMGSVLTKRPFESWIKDELQDPNMRLNLSFVAVREGLDAPLTGPYVGYTSLGWNAGGFYYIGMTGVRREDRGRGVAKALKVAAMRALQASGGGLIRTFNDAPNRAMLGMNSQLGFRRTATRYRYELHLNGEPQ</sequence>
<dbReference type="Pfam" id="PF00583">
    <property type="entry name" value="Acetyltransf_1"/>
    <property type="match status" value="1"/>
</dbReference>
<dbReference type="PANTHER" id="PTHR43877">
    <property type="entry name" value="AMINOALKYLPHOSPHONATE N-ACETYLTRANSFERASE-RELATED-RELATED"/>
    <property type="match status" value="1"/>
</dbReference>
<reference evidence="5" key="1">
    <citation type="journal article" date="2019" name="Int. J. Syst. Evol. Microbiol.">
        <title>The Global Catalogue of Microorganisms (GCM) 10K type strain sequencing project: providing services to taxonomists for standard genome sequencing and annotation.</title>
        <authorList>
            <consortium name="The Broad Institute Genomics Platform"/>
            <consortium name="The Broad Institute Genome Sequencing Center for Infectious Disease"/>
            <person name="Wu L."/>
            <person name="Ma J."/>
        </authorList>
    </citation>
    <scope>NUCLEOTIDE SEQUENCE [LARGE SCALE GENOMIC DNA]</scope>
    <source>
        <strain evidence="5">JCM 30331</strain>
    </source>
</reference>
<dbReference type="EMBL" id="BMPP01000006">
    <property type="protein sequence ID" value="GGK24909.1"/>
    <property type="molecule type" value="Genomic_DNA"/>
</dbReference>
<accession>A0ABQ2ETH0</accession>
<evidence type="ECO:0000313" key="4">
    <source>
        <dbReference type="EMBL" id="GGK24909.1"/>
    </source>
</evidence>
<proteinExistence type="predicted"/>
<organism evidence="4 5">
    <name type="scientific">Deinococcus malanensis</name>
    <dbReference type="NCBI Taxonomy" id="1706855"/>
    <lineage>
        <taxon>Bacteria</taxon>
        <taxon>Thermotogati</taxon>
        <taxon>Deinococcota</taxon>
        <taxon>Deinococci</taxon>
        <taxon>Deinococcales</taxon>
        <taxon>Deinococcaceae</taxon>
        <taxon>Deinococcus</taxon>
    </lineage>
</organism>
<dbReference type="CDD" id="cd04301">
    <property type="entry name" value="NAT_SF"/>
    <property type="match status" value="2"/>
</dbReference>
<dbReference type="InterPro" id="IPR000182">
    <property type="entry name" value="GNAT_dom"/>
</dbReference>
<dbReference type="Gene3D" id="3.40.630.30">
    <property type="match status" value="1"/>
</dbReference>
<evidence type="ECO:0000256" key="1">
    <source>
        <dbReference type="ARBA" id="ARBA00022679"/>
    </source>
</evidence>
<dbReference type="SUPFAM" id="SSF55729">
    <property type="entry name" value="Acyl-CoA N-acyltransferases (Nat)"/>
    <property type="match status" value="2"/>
</dbReference>
<feature type="domain" description="N-acetyltransferase" evidence="3">
    <location>
        <begin position="8"/>
        <end position="170"/>
    </location>
</feature>
<dbReference type="InterPro" id="IPR016181">
    <property type="entry name" value="Acyl_CoA_acyltransferase"/>
</dbReference>
<evidence type="ECO:0000313" key="5">
    <source>
        <dbReference type="Proteomes" id="UP000647587"/>
    </source>
</evidence>
<name>A0ABQ2ETH0_9DEIO</name>
<evidence type="ECO:0000259" key="3">
    <source>
        <dbReference type="PROSITE" id="PS51186"/>
    </source>
</evidence>